<feature type="transmembrane region" description="Helical" evidence="2">
    <location>
        <begin position="351"/>
        <end position="371"/>
    </location>
</feature>
<keyword evidence="2" id="KW-0472">Membrane</keyword>
<feature type="compositionally biased region" description="Pro residues" evidence="1">
    <location>
        <begin position="1209"/>
        <end position="1219"/>
    </location>
</feature>
<evidence type="ECO:0000256" key="1">
    <source>
        <dbReference type="SAM" id="MobiDB-lite"/>
    </source>
</evidence>
<feature type="compositionally biased region" description="Basic and acidic residues" evidence="1">
    <location>
        <begin position="1231"/>
        <end position="1246"/>
    </location>
</feature>
<feature type="compositionally biased region" description="Gly residues" evidence="1">
    <location>
        <begin position="1263"/>
        <end position="1273"/>
    </location>
</feature>
<feature type="transmembrane region" description="Helical" evidence="2">
    <location>
        <begin position="145"/>
        <end position="165"/>
    </location>
</feature>
<reference evidence="3 4" key="1">
    <citation type="submission" date="2023-10" db="EMBL/GenBank/DDBJ databases">
        <title>The genome sequence of Streptomyces sp. HUAS YS2.</title>
        <authorList>
            <person name="Mo P."/>
        </authorList>
    </citation>
    <scope>NUCLEOTIDE SEQUENCE [LARGE SCALE GENOMIC DNA]</scope>
    <source>
        <strain evidence="3 4">HUAS YS2</strain>
    </source>
</reference>
<keyword evidence="2" id="KW-1133">Transmembrane helix</keyword>
<feature type="transmembrane region" description="Helical" evidence="2">
    <location>
        <begin position="36"/>
        <end position="54"/>
    </location>
</feature>
<feature type="transmembrane region" description="Helical" evidence="2">
    <location>
        <begin position="119"/>
        <end position="138"/>
    </location>
</feature>
<sequence>MTSRLFPLSSVTLPRPAGVPGPAAVADRARRHRDPLLRYLLPALTGAVLPLLWFRPGRFFAAGDVGPFVRDGLAADLGSVWSHQITGAGGPSYEISRLPDVVLIKLCAAVGLGAPVAQVVLYALILGAAAAGTSFLASCWLRRPVAAAAAGVLSVANVYVLVTLLNPLPALAGALTAFLGGQLVRAAQGRKVRPRTVALTTLPLCYLGMNPPLLAIVFIGVAVLGAVGALSAPGRARSVLRLALRAAPLVIGLQLWWLVPQLITLQGGSSATVFSAQTNAAAWAWTQARNTLTNIVTLNAHWGWTYSEYYPFARAMDSWPWAALRWVPPLLALAGAAFPPGPPRTRRALRVLGGFCVVLVLLCKGLHPPLAGLNDWLYTYVPGMWMFREPMSKFGVLLVLLVSLLAGAAVERVLDRVVPMRGGVRRGLRAATAAVVLGAVAYPAPLWTGALVEQDRDPLPAASVRVPAAWHHVAERANASKAPGKVLELPLQNYYQVLTRWGYHGTDSVPQQLLTRPLLQRLPGGYFDASPQLADLLALAEESLERGDTGAALGALRALDVDQVVVRRDLVITDDEIASPDRLGRTLARMNGVRRTAATEVADLYELPAAPSRGGRLVLNRPVEAGVTARAAAQGAATTADSSAPVDSAHLTVSGDTTQDLVLRRAGTYRIGVDRGTSTSYRPRYLADGTPQVELTDAHRVRVDGDDLPTAPGMRIFLDEGTEGPPAALLVDGSVLPWQADTPVAVSPGDEVGVAVPDGSGELMSEWSRQGNGSCSRLGADRRLDRRSGGSWAVTARTGTTCLRMPLEGVPDSGLVSVSLRYRSLGAGSPRVCLWQNGPDSCAVSRTLPADRAWRTWHAVVRLDPGTDSAALYAYADGLPGAGMPTVAEYADAHAAALTVAGSAEAPEVPSATVEGSAQAGRHRIEVRQTGGTAQPALFGGLGDCARRDDRGFRAAGLAARHLGPGSVQLRANAHTACVAAVVAAADPGPDRAEDPAEGRLTGSYRLSLRYRTLSGSPARMCLWQDGPDRCADLPPLADSTGWTTFDTRVTPRPGTRQLALYLYADGDDAGTTRVEYTDVRVARTPDPLTVRITPAAPATAPAEPAAQVRRLGAGHQRITLTDLRGSTVVALRDSFHAQWRLSGLPAGWTARALEVDGYRQAWVVSGHGDAVLDAGFGPDRWWFAAVAASLLCLLRTTLPARPRRRPAPTSPSIPPILPPRLSESGDDADAVPRQKPADLGGDSRQEQCATGDPTARLAGRAGLRGGGSRSER</sequence>
<name>A0ABZ0LYU2_9ACTN</name>
<evidence type="ECO:0000256" key="2">
    <source>
        <dbReference type="SAM" id="Phobius"/>
    </source>
</evidence>
<dbReference type="EMBL" id="CP137573">
    <property type="protein sequence ID" value="WOX24686.1"/>
    <property type="molecule type" value="Genomic_DNA"/>
</dbReference>
<evidence type="ECO:0000313" key="3">
    <source>
        <dbReference type="EMBL" id="WOX24686.1"/>
    </source>
</evidence>
<protein>
    <recommendedName>
        <fullName evidence="5">Integral membrane protein</fullName>
    </recommendedName>
</protein>
<feature type="transmembrane region" description="Helical" evidence="2">
    <location>
        <begin position="242"/>
        <end position="259"/>
    </location>
</feature>
<dbReference type="RefSeq" id="WP_318107132.1">
    <property type="nucleotide sequence ID" value="NZ_CP137573.1"/>
</dbReference>
<keyword evidence="2" id="KW-0812">Transmembrane</keyword>
<accession>A0ABZ0LYU2</accession>
<organism evidence="3 4">
    <name type="scientific">Streptomyces solicathayae</name>
    <dbReference type="NCBI Taxonomy" id="3081768"/>
    <lineage>
        <taxon>Bacteria</taxon>
        <taxon>Bacillati</taxon>
        <taxon>Actinomycetota</taxon>
        <taxon>Actinomycetes</taxon>
        <taxon>Kitasatosporales</taxon>
        <taxon>Streptomycetaceae</taxon>
        <taxon>Streptomyces</taxon>
    </lineage>
</organism>
<keyword evidence="4" id="KW-1185">Reference proteome</keyword>
<evidence type="ECO:0008006" key="5">
    <source>
        <dbReference type="Google" id="ProtNLM"/>
    </source>
</evidence>
<gene>
    <name evidence="3" type="ORF">R2D22_26215</name>
</gene>
<feature type="transmembrane region" description="Helical" evidence="2">
    <location>
        <begin position="212"/>
        <end position="230"/>
    </location>
</feature>
<proteinExistence type="predicted"/>
<dbReference type="Proteomes" id="UP001301731">
    <property type="component" value="Chromosome"/>
</dbReference>
<feature type="transmembrane region" description="Helical" evidence="2">
    <location>
        <begin position="319"/>
        <end position="339"/>
    </location>
</feature>
<feature type="transmembrane region" description="Helical" evidence="2">
    <location>
        <begin position="431"/>
        <end position="452"/>
    </location>
</feature>
<feature type="transmembrane region" description="Helical" evidence="2">
    <location>
        <begin position="391"/>
        <end position="410"/>
    </location>
</feature>
<feature type="region of interest" description="Disordered" evidence="1">
    <location>
        <begin position="1202"/>
        <end position="1273"/>
    </location>
</feature>
<evidence type="ECO:0000313" key="4">
    <source>
        <dbReference type="Proteomes" id="UP001301731"/>
    </source>
</evidence>